<feature type="compositionally biased region" description="Gly residues" evidence="1">
    <location>
        <begin position="53"/>
        <end position="62"/>
    </location>
</feature>
<dbReference type="Proteomes" id="UP000095280">
    <property type="component" value="Unplaced"/>
</dbReference>
<protein>
    <submittedName>
        <fullName evidence="3">Bzip protein</fullName>
    </submittedName>
</protein>
<dbReference type="WBParaSite" id="maker-uti_cns_0018511-snap-gene-0.2-mRNA-1">
    <property type="protein sequence ID" value="maker-uti_cns_0018511-snap-gene-0.2-mRNA-1"/>
    <property type="gene ID" value="maker-uti_cns_0018511-snap-gene-0.2"/>
</dbReference>
<dbReference type="AlphaFoldDB" id="A0A1I8IX69"/>
<proteinExistence type="predicted"/>
<feature type="compositionally biased region" description="Polar residues" evidence="1">
    <location>
        <begin position="68"/>
        <end position="79"/>
    </location>
</feature>
<evidence type="ECO:0000256" key="1">
    <source>
        <dbReference type="SAM" id="MobiDB-lite"/>
    </source>
</evidence>
<name>A0A1I8IX69_9PLAT</name>
<evidence type="ECO:0000313" key="2">
    <source>
        <dbReference type="Proteomes" id="UP000095280"/>
    </source>
</evidence>
<reference evidence="3" key="1">
    <citation type="submission" date="2016-11" db="UniProtKB">
        <authorList>
            <consortium name="WormBaseParasite"/>
        </authorList>
    </citation>
    <scope>IDENTIFICATION</scope>
</reference>
<keyword evidence="2" id="KW-1185">Reference proteome</keyword>
<accession>A0A1I8IX69</accession>
<feature type="region of interest" description="Disordered" evidence="1">
    <location>
        <begin position="1"/>
        <end position="122"/>
    </location>
</feature>
<evidence type="ECO:0000313" key="3">
    <source>
        <dbReference type="WBParaSite" id="maker-uti_cns_0018511-snap-gene-0.2-mRNA-1"/>
    </source>
</evidence>
<sequence>TLRSSLEQQFAELEESVRPLSDSADGQHFNTRAFGGNGASPPPPPPPPPATGSTGGVNGAGGSSQASTPQPVGYSSSAVELSAVTAGGPAVPQQQRDGSSSGGSSGWSHSFDGAGGGHSDSLVALRPDIYGYAQPHQMLPYGASSYQ</sequence>
<feature type="compositionally biased region" description="Pro residues" evidence="1">
    <location>
        <begin position="40"/>
        <end position="50"/>
    </location>
</feature>
<organism evidence="2 3">
    <name type="scientific">Macrostomum lignano</name>
    <dbReference type="NCBI Taxonomy" id="282301"/>
    <lineage>
        <taxon>Eukaryota</taxon>
        <taxon>Metazoa</taxon>
        <taxon>Spiralia</taxon>
        <taxon>Lophotrochozoa</taxon>
        <taxon>Platyhelminthes</taxon>
        <taxon>Rhabditophora</taxon>
        <taxon>Macrostomorpha</taxon>
        <taxon>Macrostomida</taxon>
        <taxon>Macrostomidae</taxon>
        <taxon>Macrostomum</taxon>
    </lineage>
</organism>